<keyword evidence="1" id="KW-1133">Transmembrane helix</keyword>
<accession>A0A1A8XQB1</accession>
<evidence type="ECO:0000313" key="4">
    <source>
        <dbReference type="Proteomes" id="UP000199600"/>
    </source>
</evidence>
<name>A0A1A8XQB1_9RHOO</name>
<feature type="transmembrane region" description="Helical" evidence="1">
    <location>
        <begin position="21"/>
        <end position="41"/>
    </location>
</feature>
<proteinExistence type="predicted"/>
<keyword evidence="1" id="KW-0472">Membrane</keyword>
<protein>
    <submittedName>
        <fullName evidence="3">Lytic transglycosylase catalytic</fullName>
    </submittedName>
</protein>
<keyword evidence="1" id="KW-0812">Transmembrane</keyword>
<dbReference type="RefSeq" id="WP_186410580.1">
    <property type="nucleotide sequence ID" value="NZ_FLQY01000106.1"/>
</dbReference>
<dbReference type="SUPFAM" id="SSF53955">
    <property type="entry name" value="Lysozyme-like"/>
    <property type="match status" value="1"/>
</dbReference>
<sequence length="229" mass="24666">MSATITLKQSMARSSDVVLKIVQYSLMIAGLFLVLGFFGNFSKSTLSAGLLKADPSELSAADETSEVVAESEAAAPALSPGMQGALDYVTRRYRVSQEALEPVFEVAQMIGKERRIDPLLIVAMIGIESGFNPFAESPMGAQGLMQVIPRFHMDKVPDGAGDKPFLDPETNIRVGVHVLQEAIRRRGGLVAGLQYYAGSSDPEGSYASKVLAEQERLKNAVRRSSRSNA</sequence>
<gene>
    <name evidence="3" type="ORF">PROAA_1940007</name>
</gene>
<keyword evidence="4" id="KW-1185">Reference proteome</keyword>
<dbReference type="InterPro" id="IPR008258">
    <property type="entry name" value="Transglycosylase_SLT_dom_1"/>
</dbReference>
<dbReference type="Proteomes" id="UP000199600">
    <property type="component" value="Unassembled WGS sequence"/>
</dbReference>
<evidence type="ECO:0000259" key="2">
    <source>
        <dbReference type="Pfam" id="PF01464"/>
    </source>
</evidence>
<evidence type="ECO:0000256" key="1">
    <source>
        <dbReference type="SAM" id="Phobius"/>
    </source>
</evidence>
<organism evidence="3 4">
    <name type="scientific">Candidatus Propionivibrio aalborgensis</name>
    <dbReference type="NCBI Taxonomy" id="1860101"/>
    <lineage>
        <taxon>Bacteria</taxon>
        <taxon>Pseudomonadati</taxon>
        <taxon>Pseudomonadota</taxon>
        <taxon>Betaproteobacteria</taxon>
        <taxon>Rhodocyclales</taxon>
        <taxon>Rhodocyclaceae</taxon>
        <taxon>Propionivibrio</taxon>
    </lineage>
</organism>
<dbReference type="InterPro" id="IPR023346">
    <property type="entry name" value="Lysozyme-like_dom_sf"/>
</dbReference>
<dbReference type="Pfam" id="PF01464">
    <property type="entry name" value="SLT"/>
    <property type="match status" value="1"/>
</dbReference>
<reference evidence="3 4" key="1">
    <citation type="submission" date="2016-06" db="EMBL/GenBank/DDBJ databases">
        <authorList>
            <person name="Kjaerup R.B."/>
            <person name="Dalgaard T.S."/>
            <person name="Juul-Madsen H.R."/>
        </authorList>
    </citation>
    <scope>NUCLEOTIDE SEQUENCE [LARGE SCALE GENOMIC DNA]</scope>
    <source>
        <strain evidence="3">2</strain>
    </source>
</reference>
<dbReference type="Gene3D" id="1.10.530.10">
    <property type="match status" value="1"/>
</dbReference>
<feature type="domain" description="Transglycosylase SLT" evidence="2">
    <location>
        <begin position="107"/>
        <end position="188"/>
    </location>
</feature>
<dbReference type="EMBL" id="FLQY01000106">
    <property type="protein sequence ID" value="SBT06637.1"/>
    <property type="molecule type" value="Genomic_DNA"/>
</dbReference>
<dbReference type="AlphaFoldDB" id="A0A1A8XQB1"/>
<evidence type="ECO:0000313" key="3">
    <source>
        <dbReference type="EMBL" id="SBT06637.1"/>
    </source>
</evidence>